<evidence type="ECO:0000256" key="5">
    <source>
        <dbReference type="SAM" id="MobiDB-lite"/>
    </source>
</evidence>
<evidence type="ECO:0000256" key="2">
    <source>
        <dbReference type="ARBA" id="ARBA00023015"/>
    </source>
</evidence>
<evidence type="ECO:0000256" key="4">
    <source>
        <dbReference type="ARBA" id="ARBA00023163"/>
    </source>
</evidence>
<gene>
    <name evidence="8" type="ORF">P3W85_10120</name>
</gene>
<dbReference type="PANTHER" id="PTHR43133">
    <property type="entry name" value="RNA POLYMERASE ECF-TYPE SIGMA FACTO"/>
    <property type="match status" value="1"/>
</dbReference>
<proteinExistence type="inferred from homology"/>
<dbReference type="SUPFAM" id="SSF88659">
    <property type="entry name" value="Sigma3 and sigma4 domains of RNA polymerase sigma factors"/>
    <property type="match status" value="1"/>
</dbReference>
<keyword evidence="4" id="KW-0804">Transcription</keyword>
<dbReference type="NCBIfam" id="TIGR02937">
    <property type="entry name" value="sigma70-ECF"/>
    <property type="match status" value="1"/>
</dbReference>
<name>A0ABT6AL15_9BURK</name>
<dbReference type="Gene3D" id="1.10.10.10">
    <property type="entry name" value="Winged helix-like DNA-binding domain superfamily/Winged helix DNA-binding domain"/>
    <property type="match status" value="1"/>
</dbReference>
<comment type="caution">
    <text evidence="8">The sequence shown here is derived from an EMBL/GenBank/DDBJ whole genome shotgun (WGS) entry which is preliminary data.</text>
</comment>
<evidence type="ECO:0000259" key="6">
    <source>
        <dbReference type="Pfam" id="PF04542"/>
    </source>
</evidence>
<dbReference type="InterPro" id="IPR013249">
    <property type="entry name" value="RNA_pol_sigma70_r4_t2"/>
</dbReference>
<dbReference type="Pfam" id="PF04542">
    <property type="entry name" value="Sigma70_r2"/>
    <property type="match status" value="1"/>
</dbReference>
<dbReference type="EMBL" id="JARJLM010000168">
    <property type="protein sequence ID" value="MDF3833300.1"/>
    <property type="molecule type" value="Genomic_DNA"/>
</dbReference>
<feature type="domain" description="RNA polymerase sigma factor 70 region 4 type 2" evidence="7">
    <location>
        <begin position="111"/>
        <end position="160"/>
    </location>
</feature>
<evidence type="ECO:0000256" key="1">
    <source>
        <dbReference type="ARBA" id="ARBA00010641"/>
    </source>
</evidence>
<feature type="region of interest" description="Disordered" evidence="5">
    <location>
        <begin position="171"/>
        <end position="208"/>
    </location>
</feature>
<dbReference type="RefSeq" id="WP_276264696.1">
    <property type="nucleotide sequence ID" value="NZ_JARJLM010000168.1"/>
</dbReference>
<dbReference type="InterPro" id="IPR013324">
    <property type="entry name" value="RNA_pol_sigma_r3/r4-like"/>
</dbReference>
<dbReference type="Gene3D" id="1.10.1740.10">
    <property type="match status" value="1"/>
</dbReference>
<dbReference type="Proteomes" id="UP001216674">
    <property type="component" value="Unassembled WGS sequence"/>
</dbReference>
<evidence type="ECO:0000259" key="7">
    <source>
        <dbReference type="Pfam" id="PF08281"/>
    </source>
</evidence>
<dbReference type="SUPFAM" id="SSF88946">
    <property type="entry name" value="Sigma2 domain of RNA polymerase sigma factors"/>
    <property type="match status" value="1"/>
</dbReference>
<evidence type="ECO:0000256" key="3">
    <source>
        <dbReference type="ARBA" id="ARBA00023082"/>
    </source>
</evidence>
<dbReference type="InterPro" id="IPR014284">
    <property type="entry name" value="RNA_pol_sigma-70_dom"/>
</dbReference>
<dbReference type="PANTHER" id="PTHR43133:SF63">
    <property type="entry name" value="RNA POLYMERASE SIGMA FACTOR FECI-RELATED"/>
    <property type="match status" value="1"/>
</dbReference>
<comment type="similarity">
    <text evidence="1">Belongs to the sigma-70 factor family. ECF subfamily.</text>
</comment>
<dbReference type="InterPro" id="IPR013325">
    <property type="entry name" value="RNA_pol_sigma_r2"/>
</dbReference>
<dbReference type="Pfam" id="PF08281">
    <property type="entry name" value="Sigma70_r4_2"/>
    <property type="match status" value="1"/>
</dbReference>
<reference evidence="8 9" key="1">
    <citation type="submission" date="2023-03" db="EMBL/GenBank/DDBJ databases">
        <title>Draft assemblies of triclosan tolerant bacteria isolated from returned activated sludge.</title>
        <authorList>
            <person name="Van Hamelsveld S."/>
        </authorList>
    </citation>
    <scope>NUCLEOTIDE SEQUENCE [LARGE SCALE GENOMIC DNA]</scope>
    <source>
        <strain evidence="8 9">GW210010_S58</strain>
    </source>
</reference>
<accession>A0ABT6AL15</accession>
<dbReference type="InterPro" id="IPR036388">
    <property type="entry name" value="WH-like_DNA-bd_sf"/>
</dbReference>
<sequence>MMDGASRVVLREVLVENYDRLRRRLIRHLGCPDLAGECLHDAWLRLGDMRAVATLLSPEAYVYRVACNLATDRFRQRRPWSFVSDAATELEQLTDPSPGLDVMIELRANLEALDGVLESLPHRHRGVLMNLRVEGLSRQEVAERHRISLRSVDTVLRQALDYCGAHMGHPLRGGVSSPRRALPKMRRSSNARAALSAGSAAHHADARAMPGHLHEFSTHD</sequence>
<protein>
    <submittedName>
        <fullName evidence="8">RNA polymerase sigma factor</fullName>
    </submittedName>
</protein>
<organism evidence="8 9">
    <name type="scientific">Cupriavidus basilensis</name>
    <dbReference type="NCBI Taxonomy" id="68895"/>
    <lineage>
        <taxon>Bacteria</taxon>
        <taxon>Pseudomonadati</taxon>
        <taxon>Pseudomonadota</taxon>
        <taxon>Betaproteobacteria</taxon>
        <taxon>Burkholderiales</taxon>
        <taxon>Burkholderiaceae</taxon>
        <taxon>Cupriavidus</taxon>
    </lineage>
</organism>
<dbReference type="InterPro" id="IPR039425">
    <property type="entry name" value="RNA_pol_sigma-70-like"/>
</dbReference>
<keyword evidence="9" id="KW-1185">Reference proteome</keyword>
<keyword evidence="2" id="KW-0805">Transcription regulation</keyword>
<keyword evidence="3" id="KW-0731">Sigma factor</keyword>
<feature type="compositionally biased region" description="Low complexity" evidence="5">
    <location>
        <begin position="190"/>
        <end position="201"/>
    </location>
</feature>
<dbReference type="InterPro" id="IPR007627">
    <property type="entry name" value="RNA_pol_sigma70_r2"/>
</dbReference>
<evidence type="ECO:0000313" key="9">
    <source>
        <dbReference type="Proteomes" id="UP001216674"/>
    </source>
</evidence>
<feature type="domain" description="RNA polymerase sigma-70 region 2" evidence="6">
    <location>
        <begin position="16"/>
        <end position="78"/>
    </location>
</feature>
<evidence type="ECO:0000313" key="8">
    <source>
        <dbReference type="EMBL" id="MDF3833300.1"/>
    </source>
</evidence>